<name>A0A150TWL0_SORCE</name>
<evidence type="ECO:0000256" key="1">
    <source>
        <dbReference type="ARBA" id="ARBA00006484"/>
    </source>
</evidence>
<dbReference type="InterPro" id="IPR057326">
    <property type="entry name" value="KR_dom"/>
</dbReference>
<reference evidence="4 5" key="1">
    <citation type="submission" date="2014-02" db="EMBL/GenBank/DDBJ databases">
        <title>The small core and large imbalanced accessory genome model reveals a collaborative survival strategy of Sorangium cellulosum strains in nature.</title>
        <authorList>
            <person name="Han K."/>
            <person name="Peng R."/>
            <person name="Blom J."/>
            <person name="Li Y.-Z."/>
        </authorList>
    </citation>
    <scope>NUCLEOTIDE SEQUENCE [LARGE SCALE GENOMIC DNA]</scope>
    <source>
        <strain evidence="4 5">So0007-03</strain>
    </source>
</reference>
<dbReference type="Proteomes" id="UP000075502">
    <property type="component" value="Unassembled WGS sequence"/>
</dbReference>
<dbReference type="FunFam" id="3.40.50.720:FF:000084">
    <property type="entry name" value="Short-chain dehydrogenase reductase"/>
    <property type="match status" value="1"/>
</dbReference>
<dbReference type="PANTHER" id="PTHR43669:SF3">
    <property type="entry name" value="ALCOHOL DEHYDROGENASE, PUTATIVE (AFU_ORTHOLOGUE AFUA_3G03445)-RELATED"/>
    <property type="match status" value="1"/>
</dbReference>
<dbReference type="GO" id="GO:0016491">
    <property type="term" value="F:oxidoreductase activity"/>
    <property type="evidence" value="ECO:0007669"/>
    <property type="project" value="UniProtKB-KW"/>
</dbReference>
<dbReference type="SMART" id="SM00822">
    <property type="entry name" value="PKS_KR"/>
    <property type="match status" value="1"/>
</dbReference>
<evidence type="ECO:0000256" key="2">
    <source>
        <dbReference type="ARBA" id="ARBA00023002"/>
    </source>
</evidence>
<dbReference type="InterPro" id="IPR020904">
    <property type="entry name" value="Sc_DH/Rdtase_CS"/>
</dbReference>
<organism evidence="4 5">
    <name type="scientific">Sorangium cellulosum</name>
    <name type="common">Polyangium cellulosum</name>
    <dbReference type="NCBI Taxonomy" id="56"/>
    <lineage>
        <taxon>Bacteria</taxon>
        <taxon>Pseudomonadati</taxon>
        <taxon>Myxococcota</taxon>
        <taxon>Polyangia</taxon>
        <taxon>Polyangiales</taxon>
        <taxon>Polyangiaceae</taxon>
        <taxon>Sorangium</taxon>
    </lineage>
</organism>
<dbReference type="EMBL" id="JEME01000780">
    <property type="protein sequence ID" value="KYG09101.1"/>
    <property type="molecule type" value="Genomic_DNA"/>
</dbReference>
<protein>
    <submittedName>
        <fullName evidence="4">Short-chain dehydrogenase</fullName>
    </submittedName>
</protein>
<dbReference type="PANTHER" id="PTHR43669">
    <property type="entry name" value="5-KETO-D-GLUCONATE 5-REDUCTASE"/>
    <property type="match status" value="1"/>
</dbReference>
<dbReference type="Gene3D" id="3.40.50.720">
    <property type="entry name" value="NAD(P)-binding Rossmann-like Domain"/>
    <property type="match status" value="1"/>
</dbReference>
<dbReference type="InterPro" id="IPR002347">
    <property type="entry name" value="SDR_fam"/>
</dbReference>
<evidence type="ECO:0000259" key="3">
    <source>
        <dbReference type="SMART" id="SM00822"/>
    </source>
</evidence>
<feature type="domain" description="Ketoreductase" evidence="3">
    <location>
        <begin position="6"/>
        <end position="183"/>
    </location>
</feature>
<comment type="caution">
    <text evidence="4">The sequence shown here is derived from an EMBL/GenBank/DDBJ whole genome shotgun (WGS) entry which is preliminary data.</text>
</comment>
<accession>A0A150TWL0</accession>
<dbReference type="CDD" id="cd05233">
    <property type="entry name" value="SDR_c"/>
    <property type="match status" value="1"/>
</dbReference>
<dbReference type="SUPFAM" id="SSF51735">
    <property type="entry name" value="NAD(P)-binding Rossmann-fold domains"/>
    <property type="match status" value="1"/>
</dbReference>
<dbReference type="NCBIfam" id="NF005559">
    <property type="entry name" value="PRK07231.1"/>
    <property type="match status" value="1"/>
</dbReference>
<dbReference type="PRINTS" id="PR00080">
    <property type="entry name" value="SDRFAMILY"/>
</dbReference>
<dbReference type="AlphaFoldDB" id="A0A150TWL0"/>
<comment type="similarity">
    <text evidence="1">Belongs to the short-chain dehydrogenases/reductases (SDR) family.</text>
</comment>
<evidence type="ECO:0000313" key="5">
    <source>
        <dbReference type="Proteomes" id="UP000075502"/>
    </source>
</evidence>
<dbReference type="PRINTS" id="PR00081">
    <property type="entry name" value="GDHRDH"/>
</dbReference>
<dbReference type="PROSITE" id="PS00061">
    <property type="entry name" value="ADH_SHORT"/>
    <property type="match status" value="1"/>
</dbReference>
<evidence type="ECO:0000313" key="4">
    <source>
        <dbReference type="EMBL" id="KYG09101.1"/>
    </source>
</evidence>
<dbReference type="Pfam" id="PF13561">
    <property type="entry name" value="adh_short_C2"/>
    <property type="match status" value="1"/>
</dbReference>
<keyword evidence="2" id="KW-0560">Oxidoreductase</keyword>
<gene>
    <name evidence="4" type="ORF">BE21_01760</name>
</gene>
<sequence>MRLKGKTAFITGGNSGIGLATARAFIAEGAKVAITGRSQKTLDAAAAELGEDVLAIRADVQDVPSIERAVVRAVEAFGKLDIVFANAGISGATPLGETSLDAFESIVRTNLTGAFFTVQAAAPHLNDRASVILNGSVHAVMGMPGRSAYAATKGAVRSMTRVLAAELAPRGIRVNQVTPGAHRTPIWSDVAPDAAAASALEERLATAIPLRRMGDAREVAAVALFLASDESSNVTGAEIVIDGGMTGAPFGAPVHGAR</sequence>
<dbReference type="InterPro" id="IPR036291">
    <property type="entry name" value="NAD(P)-bd_dom_sf"/>
</dbReference>
<proteinExistence type="inferred from homology"/>